<dbReference type="SMR" id="A0A8G2I126"/>
<evidence type="ECO:0000313" key="3">
    <source>
        <dbReference type="Proteomes" id="UP000254224"/>
    </source>
</evidence>
<evidence type="ECO:0000256" key="1">
    <source>
        <dbReference type="SAM" id="MobiDB-lite"/>
    </source>
</evidence>
<dbReference type="EMBL" id="UHAI01000005">
    <property type="protein sequence ID" value="SUK61256.1"/>
    <property type="molecule type" value="Genomic_DNA"/>
</dbReference>
<organism evidence="2 3">
    <name type="scientific">Staphylococcus aureus</name>
    <dbReference type="NCBI Taxonomy" id="1280"/>
    <lineage>
        <taxon>Bacteria</taxon>
        <taxon>Bacillati</taxon>
        <taxon>Bacillota</taxon>
        <taxon>Bacilli</taxon>
        <taxon>Bacillales</taxon>
        <taxon>Staphylococcaceae</taxon>
        <taxon>Staphylococcus</taxon>
    </lineage>
</organism>
<protein>
    <submittedName>
        <fullName evidence="2">Uncharacterized protein</fullName>
    </submittedName>
</protein>
<sequence length="109" mass="13013">MDINTFKKEVNVMNFLLSMHSKIINEENESTISSEIEKKILEIPLADSWTDYLLLSNEEVNLKLKKLIMLHRRNLQLVIDEKHQEELERIRPSFDQNFDPNPVKRYSQN</sequence>
<reference evidence="2 3" key="1">
    <citation type="submission" date="2018-06" db="EMBL/GenBank/DDBJ databases">
        <authorList>
            <consortium name="Pathogen Informatics"/>
            <person name="Doyle S."/>
        </authorList>
    </citation>
    <scope>NUCLEOTIDE SEQUENCE [LARGE SCALE GENOMIC DNA]</scope>
    <source>
        <strain evidence="2 3">NCTC7972</strain>
    </source>
</reference>
<evidence type="ECO:0000313" key="2">
    <source>
        <dbReference type="EMBL" id="SUK61256.1"/>
    </source>
</evidence>
<proteinExistence type="predicted"/>
<feature type="region of interest" description="Disordered" evidence="1">
    <location>
        <begin position="90"/>
        <end position="109"/>
    </location>
</feature>
<dbReference type="Proteomes" id="UP000254224">
    <property type="component" value="Unassembled WGS sequence"/>
</dbReference>
<name>A0A8G2I126_STAAU</name>
<accession>A0A8G2I126</accession>
<dbReference type="AlphaFoldDB" id="A0A8G2I126"/>
<comment type="caution">
    <text evidence="2">The sequence shown here is derived from an EMBL/GenBank/DDBJ whole genome shotgun (WGS) entry which is preliminary data.</text>
</comment>
<gene>
    <name evidence="2" type="ORF">NCTC7972_02949</name>
</gene>